<protein>
    <submittedName>
        <fullName evidence="1">Dihydrofolate reductase family protein</fullName>
    </submittedName>
</protein>
<evidence type="ECO:0000313" key="2">
    <source>
        <dbReference type="Proteomes" id="UP001597046"/>
    </source>
</evidence>
<accession>A0ABW3N0B6</accession>
<dbReference type="EMBL" id="JBHTKH010000007">
    <property type="protein sequence ID" value="MFD1055179.1"/>
    <property type="molecule type" value="Genomic_DNA"/>
</dbReference>
<reference evidence="2" key="1">
    <citation type="journal article" date="2019" name="Int. J. Syst. Evol. Microbiol.">
        <title>The Global Catalogue of Microorganisms (GCM) 10K type strain sequencing project: providing services to taxonomists for standard genome sequencing and annotation.</title>
        <authorList>
            <consortium name="The Broad Institute Genomics Platform"/>
            <consortium name="The Broad Institute Genome Sequencing Center for Infectious Disease"/>
            <person name="Wu L."/>
            <person name="Ma J."/>
        </authorList>
    </citation>
    <scope>NUCLEOTIDE SEQUENCE [LARGE SCALE GENOMIC DNA]</scope>
    <source>
        <strain evidence="2">CCUG 57508</strain>
    </source>
</reference>
<dbReference type="InterPro" id="IPR024072">
    <property type="entry name" value="DHFR-like_dom_sf"/>
</dbReference>
<proteinExistence type="predicted"/>
<organism evidence="1 2">
    <name type="scientific">Terrabacter terrigena</name>
    <dbReference type="NCBI Taxonomy" id="574718"/>
    <lineage>
        <taxon>Bacteria</taxon>
        <taxon>Bacillati</taxon>
        <taxon>Actinomycetota</taxon>
        <taxon>Actinomycetes</taxon>
        <taxon>Micrococcales</taxon>
        <taxon>Intrasporangiaceae</taxon>
        <taxon>Terrabacter</taxon>
    </lineage>
</organism>
<dbReference type="Proteomes" id="UP001597046">
    <property type="component" value="Unassembled WGS sequence"/>
</dbReference>
<comment type="caution">
    <text evidence="1">The sequence shown here is derived from an EMBL/GenBank/DDBJ whole genome shotgun (WGS) entry which is preliminary data.</text>
</comment>
<dbReference type="SUPFAM" id="SSF53597">
    <property type="entry name" value="Dihydrofolate reductase-like"/>
    <property type="match status" value="1"/>
</dbReference>
<gene>
    <name evidence="1" type="ORF">ACFQ2V_12755</name>
</gene>
<evidence type="ECO:0000313" key="1">
    <source>
        <dbReference type="EMBL" id="MFD1055179.1"/>
    </source>
</evidence>
<sequence length="197" mass="20580">MGKVISSASTSLDGFVAGPDDEVGPLFDWYEAGDRPWTSAGGDMTFHLTQADHDYWSGWVARLGALVVGRHLFDITDGWKGTHPLGVPVVVLTHSPPEGWGYPGGTVEFVTGGIHDAVARAKQVAGDADVGVAAGEIASQCLVAGLLDEVSVDLVPCFLGVGRPYFTAVAGQVVLGDPTTVVEGERLTHLVYPVQPG</sequence>
<keyword evidence="2" id="KW-1185">Reference proteome</keyword>
<dbReference type="Gene3D" id="3.40.430.10">
    <property type="entry name" value="Dihydrofolate Reductase, subunit A"/>
    <property type="match status" value="1"/>
</dbReference>
<name>A0ABW3N0B6_9MICO</name>
<dbReference type="RefSeq" id="WP_386053091.1">
    <property type="nucleotide sequence ID" value="NZ_JBHTKH010000007.1"/>
</dbReference>